<dbReference type="PANTHER" id="PTHR43280">
    <property type="entry name" value="ARAC-FAMILY TRANSCRIPTIONAL REGULATOR"/>
    <property type="match status" value="1"/>
</dbReference>
<dbReference type="Gene3D" id="1.10.10.60">
    <property type="entry name" value="Homeodomain-like"/>
    <property type="match status" value="2"/>
</dbReference>
<dbReference type="PROSITE" id="PS00041">
    <property type="entry name" value="HTH_ARAC_FAMILY_1"/>
    <property type="match status" value="1"/>
</dbReference>
<organism evidence="5 6">
    <name type="scientific">Paenibacillus hodogayensis</name>
    <dbReference type="NCBI Taxonomy" id="279208"/>
    <lineage>
        <taxon>Bacteria</taxon>
        <taxon>Bacillati</taxon>
        <taxon>Bacillota</taxon>
        <taxon>Bacilli</taxon>
        <taxon>Bacillales</taxon>
        <taxon>Paenibacillaceae</taxon>
        <taxon>Paenibacillus</taxon>
    </lineage>
</organism>
<dbReference type="PANTHER" id="PTHR43280:SF34">
    <property type="entry name" value="ARAC-FAMILY TRANSCRIPTIONAL REGULATOR"/>
    <property type="match status" value="1"/>
</dbReference>
<dbReference type="Pfam" id="PF12833">
    <property type="entry name" value="HTH_18"/>
    <property type="match status" value="1"/>
</dbReference>
<dbReference type="InterPro" id="IPR020449">
    <property type="entry name" value="Tscrpt_reg_AraC-type_HTH"/>
</dbReference>
<proteinExistence type="predicted"/>
<dbReference type="Gene3D" id="2.60.120.10">
    <property type="entry name" value="Jelly Rolls"/>
    <property type="match status" value="1"/>
</dbReference>
<keyword evidence="1" id="KW-0805">Transcription regulation</keyword>
<evidence type="ECO:0000313" key="5">
    <source>
        <dbReference type="EMBL" id="MFB9755212.1"/>
    </source>
</evidence>
<sequence>MPKTNYPEYQDHIGGLPMSADGQQRFFINVGEVVYTPLHHHDYAELSYFVEGNGTESINGAVHRIRPGTVSFLLPHHMHKLESDSERPMTKYRCMFDLPLLFGDREDPEFSRLLYGIGTTSSSFADFEGTAAERMLTTLEQLHEEYALPDSPGKRQMIRCKLIEAMLLFIRAGTRAPAAATSGETEEKVKLSPLLQYVHTHYSETLTLEHLSHTFRYSVPHISRLFKEHTGKRFHDYVKQLRMESAATLLLHTNMYVTDIAAATGFDSFRTFARAFREMYGQTASEFRSAMRTDRDPRQP</sequence>
<dbReference type="PRINTS" id="PR00032">
    <property type="entry name" value="HTHARAC"/>
</dbReference>
<keyword evidence="2" id="KW-0238">DNA-binding</keyword>
<accession>A0ABV5W467</accession>
<dbReference type="SUPFAM" id="SSF51215">
    <property type="entry name" value="Regulatory protein AraC"/>
    <property type="match status" value="1"/>
</dbReference>
<reference evidence="5 6" key="1">
    <citation type="submission" date="2024-09" db="EMBL/GenBank/DDBJ databases">
        <authorList>
            <person name="Sun Q."/>
            <person name="Mori K."/>
        </authorList>
    </citation>
    <scope>NUCLEOTIDE SEQUENCE [LARGE SCALE GENOMIC DNA]</scope>
    <source>
        <strain evidence="5 6">JCM 12520</strain>
    </source>
</reference>
<evidence type="ECO:0000313" key="6">
    <source>
        <dbReference type="Proteomes" id="UP001589619"/>
    </source>
</evidence>
<evidence type="ECO:0000256" key="1">
    <source>
        <dbReference type="ARBA" id="ARBA00023015"/>
    </source>
</evidence>
<dbReference type="EMBL" id="JBHMAG010000018">
    <property type="protein sequence ID" value="MFB9755212.1"/>
    <property type="molecule type" value="Genomic_DNA"/>
</dbReference>
<keyword evidence="6" id="KW-1185">Reference proteome</keyword>
<dbReference type="Proteomes" id="UP001589619">
    <property type="component" value="Unassembled WGS sequence"/>
</dbReference>
<gene>
    <name evidence="5" type="ORF">ACFFNY_26870</name>
</gene>
<evidence type="ECO:0000256" key="3">
    <source>
        <dbReference type="ARBA" id="ARBA00023163"/>
    </source>
</evidence>
<dbReference type="InterPro" id="IPR037923">
    <property type="entry name" value="HTH-like"/>
</dbReference>
<evidence type="ECO:0000256" key="2">
    <source>
        <dbReference type="ARBA" id="ARBA00023125"/>
    </source>
</evidence>
<dbReference type="InterPro" id="IPR018062">
    <property type="entry name" value="HTH_AraC-typ_CS"/>
</dbReference>
<dbReference type="InterPro" id="IPR009057">
    <property type="entry name" value="Homeodomain-like_sf"/>
</dbReference>
<name>A0ABV5W467_9BACL</name>
<comment type="caution">
    <text evidence="5">The sequence shown here is derived from an EMBL/GenBank/DDBJ whole genome shotgun (WGS) entry which is preliminary data.</text>
</comment>
<dbReference type="Pfam" id="PF02311">
    <property type="entry name" value="AraC_binding"/>
    <property type="match status" value="1"/>
</dbReference>
<dbReference type="InterPro" id="IPR014710">
    <property type="entry name" value="RmlC-like_jellyroll"/>
</dbReference>
<dbReference type="InterPro" id="IPR003313">
    <property type="entry name" value="AraC-bd"/>
</dbReference>
<feature type="domain" description="HTH araC/xylS-type" evidence="4">
    <location>
        <begin position="192"/>
        <end position="290"/>
    </location>
</feature>
<dbReference type="SUPFAM" id="SSF46689">
    <property type="entry name" value="Homeodomain-like"/>
    <property type="match status" value="2"/>
</dbReference>
<dbReference type="SMART" id="SM00342">
    <property type="entry name" value="HTH_ARAC"/>
    <property type="match status" value="1"/>
</dbReference>
<protein>
    <submittedName>
        <fullName evidence="5">AraC family transcriptional regulator</fullName>
    </submittedName>
</protein>
<evidence type="ECO:0000259" key="4">
    <source>
        <dbReference type="PROSITE" id="PS01124"/>
    </source>
</evidence>
<keyword evidence="3" id="KW-0804">Transcription</keyword>
<dbReference type="PROSITE" id="PS01124">
    <property type="entry name" value="HTH_ARAC_FAMILY_2"/>
    <property type="match status" value="1"/>
</dbReference>
<dbReference type="InterPro" id="IPR018060">
    <property type="entry name" value="HTH_AraC"/>
</dbReference>
<dbReference type="RefSeq" id="WP_344907802.1">
    <property type="nucleotide sequence ID" value="NZ_BAAAYO010000006.1"/>
</dbReference>